<dbReference type="EMBL" id="UOEO01000233">
    <property type="protein sequence ID" value="VAW23401.1"/>
    <property type="molecule type" value="Genomic_DNA"/>
</dbReference>
<keyword evidence="2" id="KW-1003">Cell membrane</keyword>
<dbReference type="GO" id="GO:0015658">
    <property type="term" value="F:branched-chain amino acid transmembrane transporter activity"/>
    <property type="evidence" value="ECO:0007669"/>
    <property type="project" value="InterPro"/>
</dbReference>
<feature type="transmembrane region" description="Helical" evidence="6">
    <location>
        <begin position="126"/>
        <end position="150"/>
    </location>
</feature>
<keyword evidence="3 6" id="KW-0812">Transmembrane</keyword>
<protein>
    <submittedName>
        <fullName evidence="7">Branched-chain amino acid transport system permease protein LivM (TC 3.A.1.4.1)</fullName>
    </submittedName>
</protein>
<feature type="transmembrane region" description="Helical" evidence="6">
    <location>
        <begin position="162"/>
        <end position="185"/>
    </location>
</feature>
<proteinExistence type="predicted"/>
<evidence type="ECO:0000313" key="7">
    <source>
        <dbReference type="EMBL" id="VAW23401.1"/>
    </source>
</evidence>
<keyword evidence="5 6" id="KW-0472">Membrane</keyword>
<evidence type="ECO:0000256" key="5">
    <source>
        <dbReference type="ARBA" id="ARBA00023136"/>
    </source>
</evidence>
<evidence type="ECO:0000256" key="6">
    <source>
        <dbReference type="SAM" id="Phobius"/>
    </source>
</evidence>
<sequence>TGLQLTLQDPRVLDLAFSERGAGLPIVTIFGVEMAGYGGFYFAAILLIIGFYIAQKITISPFGLMLKGIKSNQNRMNYTGFNTKPYMLAAFVISGMYAGLAGALLAVTDPLAGAERMQWTASGEVILMTVLGGAGTLFGPVMGAWIIKYFANIFSAINENILHGVFSFLPQGLQDFVVWFLGMFVGEGWELTLGLLFMVVVVFLPGGLMEGYRRIVHKFIAGSDKNKAVVAPKEQPGEKTNEDART</sequence>
<comment type="subcellular location">
    <subcellularLocation>
        <location evidence="1">Cell membrane</location>
        <topology evidence="1">Multi-pass membrane protein</topology>
    </subcellularLocation>
</comment>
<dbReference type="PANTHER" id="PTHR30482:SF17">
    <property type="entry name" value="ABC TRANSPORTER ATP-BINDING PROTEIN"/>
    <property type="match status" value="1"/>
</dbReference>
<dbReference type="Pfam" id="PF02653">
    <property type="entry name" value="BPD_transp_2"/>
    <property type="match status" value="1"/>
</dbReference>
<evidence type="ECO:0000256" key="4">
    <source>
        <dbReference type="ARBA" id="ARBA00022989"/>
    </source>
</evidence>
<dbReference type="InterPro" id="IPR001851">
    <property type="entry name" value="ABC_transp_permease"/>
</dbReference>
<evidence type="ECO:0000256" key="2">
    <source>
        <dbReference type="ARBA" id="ARBA00022475"/>
    </source>
</evidence>
<dbReference type="InterPro" id="IPR043428">
    <property type="entry name" value="LivM-like"/>
</dbReference>
<dbReference type="PANTHER" id="PTHR30482">
    <property type="entry name" value="HIGH-AFFINITY BRANCHED-CHAIN AMINO ACID TRANSPORT SYSTEM PERMEASE"/>
    <property type="match status" value="1"/>
</dbReference>
<feature type="transmembrane region" description="Helical" evidence="6">
    <location>
        <begin position="191"/>
        <end position="209"/>
    </location>
</feature>
<reference evidence="7" key="1">
    <citation type="submission" date="2018-06" db="EMBL/GenBank/DDBJ databases">
        <authorList>
            <person name="Zhirakovskaya E."/>
        </authorList>
    </citation>
    <scope>NUCLEOTIDE SEQUENCE</scope>
</reference>
<evidence type="ECO:0000256" key="3">
    <source>
        <dbReference type="ARBA" id="ARBA00022692"/>
    </source>
</evidence>
<keyword evidence="4 6" id="KW-1133">Transmembrane helix</keyword>
<organism evidence="7">
    <name type="scientific">hydrothermal vent metagenome</name>
    <dbReference type="NCBI Taxonomy" id="652676"/>
    <lineage>
        <taxon>unclassified sequences</taxon>
        <taxon>metagenomes</taxon>
        <taxon>ecological metagenomes</taxon>
    </lineage>
</organism>
<feature type="non-terminal residue" evidence="7">
    <location>
        <position position="1"/>
    </location>
</feature>
<dbReference type="GO" id="GO:0005886">
    <property type="term" value="C:plasma membrane"/>
    <property type="evidence" value="ECO:0007669"/>
    <property type="project" value="UniProtKB-SubCell"/>
</dbReference>
<feature type="transmembrane region" description="Helical" evidence="6">
    <location>
        <begin position="40"/>
        <end position="66"/>
    </location>
</feature>
<feature type="transmembrane region" description="Helical" evidence="6">
    <location>
        <begin position="86"/>
        <end position="106"/>
    </location>
</feature>
<accession>A0A3B0TXB7</accession>
<name>A0A3B0TXB7_9ZZZZ</name>
<evidence type="ECO:0000256" key="1">
    <source>
        <dbReference type="ARBA" id="ARBA00004651"/>
    </source>
</evidence>
<dbReference type="AlphaFoldDB" id="A0A3B0TXB7"/>
<dbReference type="CDD" id="cd06581">
    <property type="entry name" value="TM_PBP1_LivM_like"/>
    <property type="match status" value="1"/>
</dbReference>
<gene>
    <name evidence="7" type="ORF">MNBD_ALPHA12-1991</name>
</gene>